<dbReference type="PROSITE" id="PS00108">
    <property type="entry name" value="PROTEIN_KINASE_ST"/>
    <property type="match status" value="1"/>
</dbReference>
<dbReference type="PROSITE" id="PS00107">
    <property type="entry name" value="PROTEIN_KINASE_ATP"/>
    <property type="match status" value="1"/>
</dbReference>
<evidence type="ECO:0000313" key="12">
    <source>
        <dbReference type="EMBL" id="CAD7230466.1"/>
    </source>
</evidence>
<accession>A0A7R8WK28</accession>
<protein>
    <recommendedName>
        <fullName evidence="9">mitogen-activated protein kinase kinase</fullName>
        <ecNumber evidence="9">2.7.12.2</ecNumber>
    </recommendedName>
</protein>
<keyword evidence="3" id="KW-0808">Transferase</keyword>
<organism evidence="12">
    <name type="scientific">Cyprideis torosa</name>
    <dbReference type="NCBI Taxonomy" id="163714"/>
    <lineage>
        <taxon>Eukaryota</taxon>
        <taxon>Metazoa</taxon>
        <taxon>Ecdysozoa</taxon>
        <taxon>Arthropoda</taxon>
        <taxon>Crustacea</taxon>
        <taxon>Oligostraca</taxon>
        <taxon>Ostracoda</taxon>
        <taxon>Podocopa</taxon>
        <taxon>Podocopida</taxon>
        <taxon>Cytherocopina</taxon>
        <taxon>Cytheroidea</taxon>
        <taxon>Cytherideidae</taxon>
        <taxon>Cyprideis</taxon>
    </lineage>
</organism>
<dbReference type="GO" id="GO:0004713">
    <property type="term" value="F:protein tyrosine kinase activity"/>
    <property type="evidence" value="ECO:0007669"/>
    <property type="project" value="UniProtKB-KW"/>
</dbReference>
<dbReference type="PANTHER" id="PTHR48013:SF15">
    <property type="entry name" value="DUAL SPECIFICITY MITOGEN-ACTIVATED PROTEIN KINASE KINASE 4"/>
    <property type="match status" value="1"/>
</dbReference>
<evidence type="ECO:0000256" key="3">
    <source>
        <dbReference type="ARBA" id="ARBA00022679"/>
    </source>
</evidence>
<keyword evidence="7" id="KW-0829">Tyrosine-protein kinase</keyword>
<proteinExistence type="inferred from homology"/>
<dbReference type="EMBL" id="OB662706">
    <property type="protein sequence ID" value="CAD7230466.1"/>
    <property type="molecule type" value="Genomic_DNA"/>
</dbReference>
<dbReference type="PROSITE" id="PS50011">
    <property type="entry name" value="PROTEIN_KINASE_DOM"/>
    <property type="match status" value="1"/>
</dbReference>
<keyword evidence="5" id="KW-0418">Kinase</keyword>
<name>A0A7R8WK28_9CRUS</name>
<dbReference type="GO" id="GO:0033554">
    <property type="term" value="P:cellular response to stress"/>
    <property type="evidence" value="ECO:0007669"/>
    <property type="project" value="UniProtKB-ARBA"/>
</dbReference>
<dbReference type="CDD" id="cd06616">
    <property type="entry name" value="PKc_MKK4"/>
    <property type="match status" value="1"/>
</dbReference>
<keyword evidence="4 10" id="KW-0547">Nucleotide-binding</keyword>
<dbReference type="Gene3D" id="3.30.200.20">
    <property type="entry name" value="Phosphorylase Kinase, domain 1"/>
    <property type="match status" value="1"/>
</dbReference>
<dbReference type="InterPro" id="IPR008271">
    <property type="entry name" value="Ser/Thr_kinase_AS"/>
</dbReference>
<keyword evidence="2" id="KW-0597">Phosphoprotein</keyword>
<evidence type="ECO:0000256" key="2">
    <source>
        <dbReference type="ARBA" id="ARBA00022553"/>
    </source>
</evidence>
<keyword evidence="6 10" id="KW-0067">ATP-binding</keyword>
<dbReference type="Gene3D" id="1.10.510.10">
    <property type="entry name" value="Transferase(Phosphotransferase) domain 1"/>
    <property type="match status" value="1"/>
</dbReference>
<dbReference type="GO" id="GO:0004674">
    <property type="term" value="F:protein serine/threonine kinase activity"/>
    <property type="evidence" value="ECO:0007669"/>
    <property type="project" value="UniProtKB-KW"/>
</dbReference>
<evidence type="ECO:0000256" key="1">
    <source>
        <dbReference type="ARBA" id="ARBA00022527"/>
    </source>
</evidence>
<dbReference type="InterPro" id="IPR000719">
    <property type="entry name" value="Prot_kinase_dom"/>
</dbReference>
<evidence type="ECO:0000256" key="7">
    <source>
        <dbReference type="ARBA" id="ARBA00023137"/>
    </source>
</evidence>
<evidence type="ECO:0000256" key="6">
    <source>
        <dbReference type="ARBA" id="ARBA00022840"/>
    </source>
</evidence>
<evidence type="ECO:0000259" key="11">
    <source>
        <dbReference type="PROSITE" id="PS50011"/>
    </source>
</evidence>
<dbReference type="FunFam" id="1.10.510.10:FF:000090">
    <property type="entry name" value="Dual specificity mitogen-activated protein kinase kinase 4"/>
    <property type="match status" value="1"/>
</dbReference>
<evidence type="ECO:0000256" key="9">
    <source>
        <dbReference type="ARBA" id="ARBA00038999"/>
    </source>
</evidence>
<evidence type="ECO:0000256" key="8">
    <source>
        <dbReference type="ARBA" id="ARBA00038035"/>
    </source>
</evidence>
<dbReference type="GO" id="GO:0008545">
    <property type="term" value="F:JUN kinase kinase activity"/>
    <property type="evidence" value="ECO:0007669"/>
    <property type="project" value="TreeGrafter"/>
</dbReference>
<dbReference type="GO" id="GO:0005524">
    <property type="term" value="F:ATP binding"/>
    <property type="evidence" value="ECO:0007669"/>
    <property type="project" value="UniProtKB-UniRule"/>
</dbReference>
<dbReference type="Pfam" id="PF00069">
    <property type="entry name" value="Pkinase"/>
    <property type="match status" value="1"/>
</dbReference>
<dbReference type="SUPFAM" id="SSF56112">
    <property type="entry name" value="Protein kinase-like (PK-like)"/>
    <property type="match status" value="1"/>
</dbReference>
<dbReference type="OrthoDB" id="10252354at2759"/>
<feature type="domain" description="Protein kinase" evidence="11">
    <location>
        <begin position="74"/>
        <end position="342"/>
    </location>
</feature>
<dbReference type="InterPro" id="IPR011009">
    <property type="entry name" value="Kinase-like_dom_sf"/>
</dbReference>
<keyword evidence="1 10" id="KW-0723">Serine/threonine-protein kinase</keyword>
<dbReference type="PANTHER" id="PTHR48013">
    <property type="entry name" value="DUAL SPECIFICITY MITOGEN-ACTIVATED PROTEIN KINASE KINASE 5-RELATED"/>
    <property type="match status" value="1"/>
</dbReference>
<comment type="similarity">
    <text evidence="8">Belongs to the protein kinase superfamily. STE Ser/Thr protein kinase family. MAP kinase kinase subfamily.</text>
</comment>
<dbReference type="AlphaFoldDB" id="A0A7R8WK28"/>
<sequence>MSQNQDGFPELKRSHLRLSFDRIPKKVPIPAVEGEGIVSGTTAIDGFNRHLDIDLGKLKTPDDMESVVFTAEDLLDQGEIGRGAYGYVNKMVHSKSGREMAVKRIRSTVDEREQKELLMDLKVVKDTNDCPNIVQFYGATFKEGDCWICMELMDISLDKLYKYVHDYLGDCIPENILGKIALSTLWALDYLKDKMKIIHRDVKPSNILMGREGQIKLCDFGISGKLVDSIAKTRDAGCRPYMAPERIDPQMAPHGYDVRSDVWSLGISLIEVSTGKFPYPKWNSVFEQLHQVVNRDPPQLTNEGRDGFEPFSEDYLEFVNTCLIKDTKKRPKYSQLLSHRFIRKHSAFTREANQREVAEWIAPILSQYRENPPKYDFFPMDTR</sequence>
<evidence type="ECO:0000256" key="5">
    <source>
        <dbReference type="ARBA" id="ARBA00022777"/>
    </source>
</evidence>
<dbReference type="EC" id="2.7.12.2" evidence="9"/>
<gene>
    <name evidence="12" type="ORF">CTOB1V02_LOCUS8324</name>
</gene>
<dbReference type="InterPro" id="IPR017441">
    <property type="entry name" value="Protein_kinase_ATP_BS"/>
</dbReference>
<dbReference type="FunFam" id="3.30.200.20:FF:000126">
    <property type="entry name" value="Dual specificity mitogen-activated protein kinase kinase 4"/>
    <property type="match status" value="1"/>
</dbReference>
<evidence type="ECO:0000256" key="10">
    <source>
        <dbReference type="RuleBase" id="RU000304"/>
    </source>
</evidence>
<reference evidence="12" key="1">
    <citation type="submission" date="2020-11" db="EMBL/GenBank/DDBJ databases">
        <authorList>
            <person name="Tran Van P."/>
        </authorList>
    </citation>
    <scope>NUCLEOTIDE SEQUENCE</scope>
</reference>
<dbReference type="SMART" id="SM00220">
    <property type="entry name" value="S_TKc"/>
    <property type="match status" value="1"/>
</dbReference>
<evidence type="ECO:0000256" key="4">
    <source>
        <dbReference type="ARBA" id="ARBA00022741"/>
    </source>
</evidence>
<dbReference type="GO" id="GO:0005829">
    <property type="term" value="C:cytosol"/>
    <property type="evidence" value="ECO:0007669"/>
    <property type="project" value="UniProtKB-ARBA"/>
</dbReference>